<proteinExistence type="predicted"/>
<evidence type="ECO:0000313" key="3">
    <source>
        <dbReference type="Proteomes" id="UP000316095"/>
    </source>
</evidence>
<dbReference type="AlphaFoldDB" id="A0A5C5XGC9"/>
<feature type="region of interest" description="Disordered" evidence="1">
    <location>
        <begin position="91"/>
        <end position="148"/>
    </location>
</feature>
<sequence>MSQPKSIKCSKCGAALGLPQSIEPEMRLVCGACGHKMKVRQPEPAREVVAQPLSPPSTGGGISPTTVMIMALLFVGAGIGIGFAMTQLNSNSSEKPDNTSTVASSDKSNQKSDTAADNNSTSETNKNSSESPSPPVTKANTPESAVDKLAKVSTEDVKAAATTSANSGRRFLSASGRELAVGDFVSFDGAVVVIKLVNKEQKRIPIDELRKEDQEFVFKQPANSRADLPPESKTQVASNKDLPPSGPPGGPPPSSTAPAMNNPNGPDGPAGPPADAPPGYPVVRDWVNADGQPMIRGEFAGMKPGDRVIIKLLSREWTPVEPVNGQNIRPFRGVFWVFYEEAPAGPGQKGTVMVRVGEATIPGHSLSWIDIPLNSFSEPDQEYLGAIEGLRNYASVPNNKFLHFQVPILELSQPDQDYVLSELNPRPRTSPETPQPLFGPPQ</sequence>
<keyword evidence="3" id="KW-1185">Reference proteome</keyword>
<feature type="compositionally biased region" description="Pro residues" evidence="1">
    <location>
        <begin position="433"/>
        <end position="442"/>
    </location>
</feature>
<gene>
    <name evidence="2" type="ORF">Pan54_19700</name>
</gene>
<feature type="region of interest" description="Disordered" evidence="1">
    <location>
        <begin position="221"/>
        <end position="283"/>
    </location>
</feature>
<dbReference type="Proteomes" id="UP000316095">
    <property type="component" value="Unassembled WGS sequence"/>
</dbReference>
<evidence type="ECO:0008006" key="4">
    <source>
        <dbReference type="Google" id="ProtNLM"/>
    </source>
</evidence>
<feature type="compositionally biased region" description="Polar residues" evidence="1">
    <location>
        <begin position="91"/>
        <end position="117"/>
    </location>
</feature>
<organism evidence="2 3">
    <name type="scientific">Rubinisphaera italica</name>
    <dbReference type="NCBI Taxonomy" id="2527969"/>
    <lineage>
        <taxon>Bacteria</taxon>
        <taxon>Pseudomonadati</taxon>
        <taxon>Planctomycetota</taxon>
        <taxon>Planctomycetia</taxon>
        <taxon>Planctomycetales</taxon>
        <taxon>Planctomycetaceae</taxon>
        <taxon>Rubinisphaera</taxon>
    </lineage>
</organism>
<accession>A0A5C5XGC9</accession>
<dbReference type="OrthoDB" id="207848at2"/>
<feature type="region of interest" description="Disordered" evidence="1">
    <location>
        <begin position="421"/>
        <end position="442"/>
    </location>
</feature>
<evidence type="ECO:0000256" key="1">
    <source>
        <dbReference type="SAM" id="MobiDB-lite"/>
    </source>
</evidence>
<comment type="caution">
    <text evidence="2">The sequence shown here is derived from an EMBL/GenBank/DDBJ whole genome shotgun (WGS) entry which is preliminary data.</text>
</comment>
<feature type="compositionally biased region" description="Low complexity" evidence="1">
    <location>
        <begin position="257"/>
        <end position="267"/>
    </location>
</feature>
<feature type="compositionally biased region" description="Low complexity" evidence="1">
    <location>
        <begin position="118"/>
        <end position="131"/>
    </location>
</feature>
<feature type="compositionally biased region" description="Pro residues" evidence="1">
    <location>
        <begin position="269"/>
        <end position="280"/>
    </location>
</feature>
<reference evidence="2 3" key="1">
    <citation type="submission" date="2019-02" db="EMBL/GenBank/DDBJ databases">
        <title>Deep-cultivation of Planctomycetes and their phenomic and genomic characterization uncovers novel biology.</title>
        <authorList>
            <person name="Wiegand S."/>
            <person name="Jogler M."/>
            <person name="Boedeker C."/>
            <person name="Pinto D."/>
            <person name="Vollmers J."/>
            <person name="Rivas-Marin E."/>
            <person name="Kohn T."/>
            <person name="Peeters S.H."/>
            <person name="Heuer A."/>
            <person name="Rast P."/>
            <person name="Oberbeckmann S."/>
            <person name="Bunk B."/>
            <person name="Jeske O."/>
            <person name="Meyerdierks A."/>
            <person name="Storesund J.E."/>
            <person name="Kallscheuer N."/>
            <person name="Luecker S."/>
            <person name="Lage O.M."/>
            <person name="Pohl T."/>
            <person name="Merkel B.J."/>
            <person name="Hornburger P."/>
            <person name="Mueller R.-W."/>
            <person name="Bruemmer F."/>
            <person name="Labrenz M."/>
            <person name="Spormann A.M."/>
            <person name="Op Den Camp H."/>
            <person name="Overmann J."/>
            <person name="Amann R."/>
            <person name="Jetten M.S.M."/>
            <person name="Mascher T."/>
            <person name="Medema M.H."/>
            <person name="Devos D.P."/>
            <person name="Kaster A.-K."/>
            <person name="Ovreas L."/>
            <person name="Rohde M."/>
            <person name="Galperin M.Y."/>
            <person name="Jogler C."/>
        </authorList>
    </citation>
    <scope>NUCLEOTIDE SEQUENCE [LARGE SCALE GENOMIC DNA]</scope>
    <source>
        <strain evidence="2 3">Pan54</strain>
    </source>
</reference>
<dbReference type="EMBL" id="SJPG01000001">
    <property type="protein sequence ID" value="TWT61235.1"/>
    <property type="molecule type" value="Genomic_DNA"/>
</dbReference>
<evidence type="ECO:0000313" key="2">
    <source>
        <dbReference type="EMBL" id="TWT61235.1"/>
    </source>
</evidence>
<protein>
    <recommendedName>
        <fullName evidence="4">SLA1 homology domain-containing protein</fullName>
    </recommendedName>
</protein>
<feature type="compositionally biased region" description="Pro residues" evidence="1">
    <location>
        <begin position="244"/>
        <end position="255"/>
    </location>
</feature>
<name>A0A5C5XGC9_9PLAN</name>
<dbReference type="RefSeq" id="WP_146503253.1">
    <property type="nucleotide sequence ID" value="NZ_SJPG01000001.1"/>
</dbReference>